<dbReference type="Proteomes" id="UP001234989">
    <property type="component" value="Chromosome 6"/>
</dbReference>
<sequence>MKKKKKKKRRRKRADSPPLLKAFVRALKIGKANVVAYALSMLSMHSPSHVEEGKKELPKDVHRLARLGVWLVDSNEGEVMVMNWVESSLLSEVKEKQDKYPIFLELKGNVHKKKLMTSKQGRYGVLQEQQGYMDLFFS</sequence>
<dbReference type="EMBL" id="CP133617">
    <property type="protein sequence ID" value="WMV32884.1"/>
    <property type="molecule type" value="Genomic_DNA"/>
</dbReference>
<protein>
    <submittedName>
        <fullName evidence="1">Uncharacterized protein</fullName>
    </submittedName>
</protein>
<keyword evidence="2" id="KW-1185">Reference proteome</keyword>
<organism evidence="1 2">
    <name type="scientific">Solanum verrucosum</name>
    <dbReference type="NCBI Taxonomy" id="315347"/>
    <lineage>
        <taxon>Eukaryota</taxon>
        <taxon>Viridiplantae</taxon>
        <taxon>Streptophyta</taxon>
        <taxon>Embryophyta</taxon>
        <taxon>Tracheophyta</taxon>
        <taxon>Spermatophyta</taxon>
        <taxon>Magnoliopsida</taxon>
        <taxon>eudicotyledons</taxon>
        <taxon>Gunneridae</taxon>
        <taxon>Pentapetalae</taxon>
        <taxon>asterids</taxon>
        <taxon>lamiids</taxon>
        <taxon>Solanales</taxon>
        <taxon>Solanaceae</taxon>
        <taxon>Solanoideae</taxon>
        <taxon>Solaneae</taxon>
        <taxon>Solanum</taxon>
    </lineage>
</organism>
<proteinExistence type="predicted"/>
<evidence type="ECO:0000313" key="2">
    <source>
        <dbReference type="Proteomes" id="UP001234989"/>
    </source>
</evidence>
<name>A0AAF0R7E5_SOLVR</name>
<reference evidence="1" key="1">
    <citation type="submission" date="2023-08" db="EMBL/GenBank/DDBJ databases">
        <title>A de novo genome assembly of Solanum verrucosum Schlechtendal, a Mexican diploid species geographically isolated from the other diploid A-genome species in potato relatives.</title>
        <authorList>
            <person name="Hosaka K."/>
        </authorList>
    </citation>
    <scope>NUCLEOTIDE SEQUENCE</scope>
    <source>
        <tissue evidence="1">Young leaves</tissue>
    </source>
</reference>
<dbReference type="AlphaFoldDB" id="A0AAF0R7E5"/>
<accession>A0AAF0R7E5</accession>
<gene>
    <name evidence="1" type="ORF">MTR67_026269</name>
</gene>
<evidence type="ECO:0000313" key="1">
    <source>
        <dbReference type="EMBL" id="WMV32884.1"/>
    </source>
</evidence>